<sequence length="51" mass="5686">MNADLEEQEDELLALQSIFDSEEFARNESNPAGEIRVSVELPADFSVSLTE</sequence>
<evidence type="ECO:0000313" key="4">
    <source>
        <dbReference type="Proteomes" id="UP001279410"/>
    </source>
</evidence>
<dbReference type="EMBL" id="BRZM01009776">
    <property type="protein sequence ID" value="GLD48730.1"/>
    <property type="molecule type" value="Genomic_DNA"/>
</dbReference>
<dbReference type="InterPro" id="IPR016135">
    <property type="entry name" value="UBQ-conjugating_enzyme/RWD"/>
</dbReference>
<organism evidence="2 4">
    <name type="scientific">Lates japonicus</name>
    <name type="common">Japanese lates</name>
    <dbReference type="NCBI Taxonomy" id="270547"/>
    <lineage>
        <taxon>Eukaryota</taxon>
        <taxon>Metazoa</taxon>
        <taxon>Chordata</taxon>
        <taxon>Craniata</taxon>
        <taxon>Vertebrata</taxon>
        <taxon>Euteleostomi</taxon>
        <taxon>Actinopterygii</taxon>
        <taxon>Neopterygii</taxon>
        <taxon>Teleostei</taxon>
        <taxon>Neoteleostei</taxon>
        <taxon>Acanthomorphata</taxon>
        <taxon>Carangaria</taxon>
        <taxon>Carangaria incertae sedis</taxon>
        <taxon>Centropomidae</taxon>
        <taxon>Lates</taxon>
    </lineage>
</organism>
<dbReference type="AlphaFoldDB" id="A0AAD3M755"/>
<reference evidence="2" key="1">
    <citation type="submission" date="2022-08" db="EMBL/GenBank/DDBJ databases">
        <title>Genome sequencing of akame (Lates japonicus).</title>
        <authorList>
            <person name="Hashiguchi Y."/>
            <person name="Takahashi H."/>
        </authorList>
    </citation>
    <scope>NUCLEOTIDE SEQUENCE</scope>
    <source>
        <strain evidence="2">Kochi</strain>
    </source>
</reference>
<evidence type="ECO:0000313" key="2">
    <source>
        <dbReference type="EMBL" id="GLD48730.1"/>
    </source>
</evidence>
<accession>A0AAD3M755</accession>
<evidence type="ECO:0000259" key="1">
    <source>
        <dbReference type="Pfam" id="PF05773"/>
    </source>
</evidence>
<keyword evidence="4" id="KW-1185">Reference proteome</keyword>
<gene>
    <name evidence="2" type="ORF">AKAME5_003013400</name>
    <name evidence="3" type="ORF">AKAME5_003013500</name>
</gene>
<name>A0AAD3M755_LATJO</name>
<dbReference type="InterPro" id="IPR006575">
    <property type="entry name" value="RWD_dom"/>
</dbReference>
<protein>
    <submittedName>
        <fullName evidence="2">E3 ubiquitin-protein ligase RNF14-like protein</fullName>
    </submittedName>
</protein>
<dbReference type="EMBL" id="BRZM01009777">
    <property type="protein sequence ID" value="GLD48747.1"/>
    <property type="molecule type" value="Genomic_DNA"/>
</dbReference>
<comment type="caution">
    <text evidence="2">The sequence shown here is derived from an EMBL/GenBank/DDBJ whole genome shotgun (WGS) entry which is preliminary data.</text>
</comment>
<evidence type="ECO:0000313" key="3">
    <source>
        <dbReference type="EMBL" id="GLD48747.1"/>
    </source>
</evidence>
<feature type="domain" description="RWD" evidence="1">
    <location>
        <begin position="6"/>
        <end position="43"/>
    </location>
</feature>
<proteinExistence type="predicted"/>
<dbReference type="Gene3D" id="3.10.110.10">
    <property type="entry name" value="Ubiquitin Conjugating Enzyme"/>
    <property type="match status" value="1"/>
</dbReference>
<dbReference type="Proteomes" id="UP001279410">
    <property type="component" value="Unassembled WGS sequence"/>
</dbReference>
<dbReference type="Pfam" id="PF05773">
    <property type="entry name" value="RWD"/>
    <property type="match status" value="1"/>
</dbReference>
<feature type="non-terminal residue" evidence="2">
    <location>
        <position position="51"/>
    </location>
</feature>